<dbReference type="EMBL" id="RQSP01000037">
    <property type="protein sequence ID" value="KAB5605778.1"/>
    <property type="molecule type" value="Genomic_DNA"/>
</dbReference>
<comment type="caution">
    <text evidence="1">The sequence shown here is derived from an EMBL/GenBank/DDBJ whole genome shotgun (WGS) entry which is preliminary data.</text>
</comment>
<accession>A0A5N5REU7</accession>
<dbReference type="Pfam" id="PF14386">
    <property type="entry name" value="DUF4417"/>
    <property type="match status" value="1"/>
</dbReference>
<dbReference type="Proteomes" id="UP000326336">
    <property type="component" value="Unassembled WGS sequence"/>
</dbReference>
<name>A0A5N5REU7_9BIFI</name>
<keyword evidence="2" id="KW-1185">Reference proteome</keyword>
<proteinExistence type="predicted"/>
<organism evidence="1 2">
    <name type="scientific">Bifidobacterium jacchi</name>
    <dbReference type="NCBI Taxonomy" id="2490545"/>
    <lineage>
        <taxon>Bacteria</taxon>
        <taxon>Bacillati</taxon>
        <taxon>Actinomycetota</taxon>
        <taxon>Actinomycetes</taxon>
        <taxon>Bifidobacteriales</taxon>
        <taxon>Bifidobacteriaceae</taxon>
        <taxon>Bifidobacterium</taxon>
    </lineage>
</organism>
<dbReference type="InterPro" id="IPR025530">
    <property type="entry name" value="DUF4417"/>
</dbReference>
<evidence type="ECO:0000313" key="2">
    <source>
        <dbReference type="Proteomes" id="UP000326336"/>
    </source>
</evidence>
<protein>
    <submittedName>
        <fullName evidence="1">DUF4417 domain-containing protein</fullName>
    </submittedName>
</protein>
<dbReference type="AlphaFoldDB" id="A0A5N5REU7"/>
<dbReference type="RefSeq" id="WP_151917364.1">
    <property type="nucleotide sequence ID" value="NZ_RQSP01000037.1"/>
</dbReference>
<evidence type="ECO:0000313" key="1">
    <source>
        <dbReference type="EMBL" id="KAB5605778.1"/>
    </source>
</evidence>
<dbReference type="OrthoDB" id="9797405at2"/>
<sequence>MMTSERNVFTLFAWLCAELLATGITFTKDGYPIFPESIMFNCNPNDIKDMIDWRNRNKTKNPGNTVVAMYMDDKFLYQRLFHLEQDLPEYKRFLAVAGFDLSPRIGMDPDLQRFNITLSMMATIWLGLHGVRVIPNWRIGDRSTVPALQAYPRNSMFAVGTLGCSHGNHKDKDYGEFTLRTKLLITNPKHLLVYGPMLKRYATVLNEFEVTYTQYQEYRRRSYDAALIRKAA</sequence>
<gene>
    <name evidence="1" type="ORF">EHS19_08715</name>
</gene>
<reference evidence="1 2" key="1">
    <citation type="journal article" date="2019" name="Int. J. Syst. Evol. Microbiol.">
        <title>Bifidobacterium jacchi sp. nov., isolated from the faeces of a baby common marmoset (Callithrix jacchus).</title>
        <authorList>
            <person name="Modesto M."/>
            <person name="Watanabe K."/>
            <person name="Arita M."/>
            <person name="Satti M."/>
            <person name="Oki K."/>
            <person name="Sciavilla P."/>
            <person name="Patavino C."/>
            <person name="Camma C."/>
            <person name="Michelini S."/>
            <person name="Sgorbati B."/>
            <person name="Mattarelli P."/>
        </authorList>
    </citation>
    <scope>NUCLEOTIDE SEQUENCE [LARGE SCALE GENOMIC DNA]</scope>
    <source>
        <strain evidence="1 2">MRM 9.3</strain>
    </source>
</reference>